<gene>
    <name evidence="2" type="ORF">GCM10007071_02170</name>
</gene>
<dbReference type="InterPro" id="IPR002575">
    <property type="entry name" value="Aminoglycoside_PTrfase"/>
</dbReference>
<dbReference type="Pfam" id="PF01636">
    <property type="entry name" value="APH"/>
    <property type="match status" value="1"/>
</dbReference>
<dbReference type="SUPFAM" id="SSF56112">
    <property type="entry name" value="Protein kinase-like (PK-like)"/>
    <property type="match status" value="1"/>
</dbReference>
<dbReference type="Proteomes" id="UP000601597">
    <property type="component" value="Unassembled WGS sequence"/>
</dbReference>
<dbReference type="EMBL" id="BMXV01000001">
    <property type="protein sequence ID" value="GGY59412.1"/>
    <property type="molecule type" value="Genomic_DNA"/>
</dbReference>
<dbReference type="PANTHER" id="PTHR47829">
    <property type="entry name" value="HYDROLASE, PUTATIVE (AFU_ORTHOLOGUE AFUA_1G12880)-RELATED"/>
    <property type="match status" value="1"/>
</dbReference>
<dbReference type="RefSeq" id="WP_189571567.1">
    <property type="nucleotide sequence ID" value="NZ_BMXV01000001.1"/>
</dbReference>
<sequence length="358" mass="39730">MSTNGQQPTSKRASQTDFDPEALLSYLRKHLPELSASIDAGDLSIDPISGGQSNPTYFVTIDDRELVLRKAPNGELLPGAHRVDREYRIMDALAGSGVPVPDMVRLEEDKSLLGAPFYLMERLHGQVFHESTLPDHTPDARFAIYDHKARVLANLHRVNIAEKGLEDYGRKGPFFSRQIHRWTKQWELSKTREIPEIDQLANWLKENDDGDETSTLVHGDYRIGNLMLHPTEPHIVGVLDWELSTLGHPLADLAHATAMWHITPEEYGGLMGADLKALGIPERQQFEDTYLEAAGFSDGLTTFHHAFALFRWAVIFQGIAKRAESGNAASENAAKVGALAVALGRRGAELLSGKRLSN</sequence>
<reference evidence="3" key="1">
    <citation type="journal article" date="2019" name="Int. J. Syst. Evol. Microbiol.">
        <title>The Global Catalogue of Microorganisms (GCM) 10K type strain sequencing project: providing services to taxonomists for standard genome sequencing and annotation.</title>
        <authorList>
            <consortium name="The Broad Institute Genomics Platform"/>
            <consortium name="The Broad Institute Genome Sequencing Center for Infectious Disease"/>
            <person name="Wu L."/>
            <person name="Ma J."/>
        </authorList>
    </citation>
    <scope>NUCLEOTIDE SEQUENCE [LARGE SCALE GENOMIC DNA]</scope>
    <source>
        <strain evidence="3">KCTC 22280</strain>
    </source>
</reference>
<protein>
    <submittedName>
        <fullName evidence="2">Aminoglycoside phosphotransferase</fullName>
    </submittedName>
</protein>
<proteinExistence type="predicted"/>
<dbReference type="Gene3D" id="3.90.1200.10">
    <property type="match status" value="1"/>
</dbReference>
<dbReference type="InterPro" id="IPR052898">
    <property type="entry name" value="ACAD10-like"/>
</dbReference>
<organism evidence="2 3">
    <name type="scientific">Marinobacter zhanjiangensis</name>
    <dbReference type="NCBI Taxonomy" id="578215"/>
    <lineage>
        <taxon>Bacteria</taxon>
        <taxon>Pseudomonadati</taxon>
        <taxon>Pseudomonadota</taxon>
        <taxon>Gammaproteobacteria</taxon>
        <taxon>Pseudomonadales</taxon>
        <taxon>Marinobacteraceae</taxon>
        <taxon>Marinobacter</taxon>
    </lineage>
</organism>
<dbReference type="PANTHER" id="PTHR47829:SF1">
    <property type="entry name" value="HAD FAMILY PHOSPHATASE"/>
    <property type="match status" value="1"/>
</dbReference>
<comment type="caution">
    <text evidence="2">The sequence shown here is derived from an EMBL/GenBank/DDBJ whole genome shotgun (WGS) entry which is preliminary data.</text>
</comment>
<evidence type="ECO:0000259" key="1">
    <source>
        <dbReference type="Pfam" id="PF01636"/>
    </source>
</evidence>
<dbReference type="InterPro" id="IPR011009">
    <property type="entry name" value="Kinase-like_dom_sf"/>
</dbReference>
<evidence type="ECO:0000313" key="2">
    <source>
        <dbReference type="EMBL" id="GGY59412.1"/>
    </source>
</evidence>
<name>A0ABQ3ANF7_9GAMM</name>
<feature type="domain" description="Aminoglycoside phosphotransferase" evidence="1">
    <location>
        <begin position="45"/>
        <end position="272"/>
    </location>
</feature>
<keyword evidence="3" id="KW-1185">Reference proteome</keyword>
<accession>A0ABQ3ANF7</accession>
<dbReference type="Gene3D" id="3.30.200.20">
    <property type="entry name" value="Phosphorylase Kinase, domain 1"/>
    <property type="match status" value="1"/>
</dbReference>
<dbReference type="CDD" id="cd05154">
    <property type="entry name" value="ACAD10_11_N-like"/>
    <property type="match status" value="1"/>
</dbReference>
<evidence type="ECO:0000313" key="3">
    <source>
        <dbReference type="Proteomes" id="UP000601597"/>
    </source>
</evidence>
<dbReference type="InterPro" id="IPR041726">
    <property type="entry name" value="ACAD10_11_N"/>
</dbReference>